<sequence length="288" mass="31528">MKMETFFGQIWIAEAKALSLLKMARQWPRMHFAEADDTIDKYQSYLVSQEKAFEKVIGPHVMVLVEAVRKNPGGLVLVNFQTYDKSWPHPRSDPDLGVHVLGVGNRKDIKEHPWALKLSCPIEEPTPEGSYPFELVSLEPSDPDCPLVSAPCLSPCIMVPGNSKASWLIKPLENGKFSFSFYSLSMDLDALPSTMGLGKFYEKSNGLYLDLGPEDSILCGRDFDAEKVDSSEGSPAKSSGTPFRPIIVRAACTSFFFGSANTSAVIGVSTTPGAIALQRTPFLDQASA</sequence>
<dbReference type="EMBL" id="VUJX02000002">
    <property type="protein sequence ID" value="KAL0941937.1"/>
    <property type="molecule type" value="Genomic_DNA"/>
</dbReference>
<organism evidence="1 2">
    <name type="scientific">Colletotrichum truncatum</name>
    <name type="common">Anthracnose fungus</name>
    <name type="synonym">Colletotrichum capsici</name>
    <dbReference type="NCBI Taxonomy" id="5467"/>
    <lineage>
        <taxon>Eukaryota</taxon>
        <taxon>Fungi</taxon>
        <taxon>Dikarya</taxon>
        <taxon>Ascomycota</taxon>
        <taxon>Pezizomycotina</taxon>
        <taxon>Sordariomycetes</taxon>
        <taxon>Hypocreomycetidae</taxon>
        <taxon>Glomerellales</taxon>
        <taxon>Glomerellaceae</taxon>
        <taxon>Colletotrichum</taxon>
        <taxon>Colletotrichum truncatum species complex</taxon>
    </lineage>
</organism>
<keyword evidence="2" id="KW-1185">Reference proteome</keyword>
<comment type="caution">
    <text evidence="1">The sequence shown here is derived from an EMBL/GenBank/DDBJ whole genome shotgun (WGS) entry which is preliminary data.</text>
</comment>
<proteinExistence type="predicted"/>
<gene>
    <name evidence="1" type="ORF">CTRU02_204700</name>
</gene>
<evidence type="ECO:0000313" key="1">
    <source>
        <dbReference type="EMBL" id="KAL0941937.1"/>
    </source>
</evidence>
<reference evidence="1 2" key="1">
    <citation type="journal article" date="2020" name="Phytopathology">
        <title>Genome Sequence Resources of Colletotrichum truncatum, C. plurivorum, C. musicola, and C. sojae: Four Species Pathogenic to Soybean (Glycine max).</title>
        <authorList>
            <person name="Rogerio F."/>
            <person name="Boufleur T.R."/>
            <person name="Ciampi-Guillardi M."/>
            <person name="Sukno S.A."/>
            <person name="Thon M.R."/>
            <person name="Massola Junior N.S."/>
            <person name="Baroncelli R."/>
        </authorList>
    </citation>
    <scope>NUCLEOTIDE SEQUENCE [LARGE SCALE GENOMIC DNA]</scope>
    <source>
        <strain evidence="1 2">CMES1059</strain>
    </source>
</reference>
<evidence type="ECO:0000313" key="2">
    <source>
        <dbReference type="Proteomes" id="UP000805649"/>
    </source>
</evidence>
<protein>
    <submittedName>
        <fullName evidence="1">Uncharacterized protein</fullName>
    </submittedName>
</protein>
<accession>A0ACC3ZCT6</accession>
<dbReference type="Proteomes" id="UP000805649">
    <property type="component" value="Unassembled WGS sequence"/>
</dbReference>
<name>A0ACC3ZCT6_COLTU</name>